<dbReference type="EMBL" id="JAFJYH010000174">
    <property type="protein sequence ID" value="KAG4416795.1"/>
    <property type="molecule type" value="Genomic_DNA"/>
</dbReference>
<accession>A0A8H7TCV5</accession>
<organism evidence="2 3">
    <name type="scientific">Cadophora malorum</name>
    <dbReference type="NCBI Taxonomy" id="108018"/>
    <lineage>
        <taxon>Eukaryota</taxon>
        <taxon>Fungi</taxon>
        <taxon>Dikarya</taxon>
        <taxon>Ascomycota</taxon>
        <taxon>Pezizomycotina</taxon>
        <taxon>Leotiomycetes</taxon>
        <taxon>Helotiales</taxon>
        <taxon>Ploettnerulaceae</taxon>
        <taxon>Cadophora</taxon>
    </lineage>
</organism>
<sequence>MRLVLELLCLVTTVFSTGTRVRRTHRGPTGFEVDFVFQPNATQNYSSVLLGGFPFFSDPLHASASKTNGYSPYDWKPDYFSMRLGTDYGNSNATVAGLNMIMNNATGNWEISVPLPSGTWLYGFYPDCGSNWKTGCKTQLVDPSNMPIQMYQGDQLLSAVQVPFDRRFQEVNYDWQLPAKNESQRGTVSFVGYQSPGSIYPKIGTHDVGIYLPAEYYSNPNKTYPVLYLSNGGQGTESDWFQQGRAHSIMDNLIASEHLEPTILVCPNFYYLGFTFADYQTNATLQTEYLDVDGYSAFFNAVRENFNAYLFPFIEANYRVSTARSKKAFGGLALGGTFALTMLFNSTQNFSSYAIMSPTPGPAAGDPIYNTTGLNDVGIFNGAGFYDNTFPAAREWEVALDKEEIGYLSHYPMNGAHQWSTWQQMLYVYLKDVLWEPTPYSSETNTRAIGTLPDY</sequence>
<dbReference type="Gene3D" id="3.40.50.1820">
    <property type="entry name" value="alpha/beta hydrolase"/>
    <property type="match status" value="1"/>
</dbReference>
<dbReference type="InterPro" id="IPR050583">
    <property type="entry name" value="Mycobacterial_A85_antigen"/>
</dbReference>
<dbReference type="Proteomes" id="UP000664132">
    <property type="component" value="Unassembled WGS sequence"/>
</dbReference>
<gene>
    <name evidence="2" type="ORF">IFR04_010050</name>
</gene>
<dbReference type="InterPro" id="IPR029058">
    <property type="entry name" value="AB_hydrolase_fold"/>
</dbReference>
<keyword evidence="1" id="KW-0732">Signal</keyword>
<dbReference type="PANTHER" id="PTHR48098">
    <property type="entry name" value="ENTEROCHELIN ESTERASE-RELATED"/>
    <property type="match status" value="1"/>
</dbReference>
<evidence type="ECO:0000256" key="1">
    <source>
        <dbReference type="SAM" id="SignalP"/>
    </source>
</evidence>
<feature type="signal peptide" evidence="1">
    <location>
        <begin position="1"/>
        <end position="16"/>
    </location>
</feature>
<dbReference type="Pfam" id="PF00756">
    <property type="entry name" value="Esterase"/>
    <property type="match status" value="1"/>
</dbReference>
<name>A0A8H7TCV5_9HELO</name>
<dbReference type="OrthoDB" id="2112891at2759"/>
<evidence type="ECO:0000313" key="2">
    <source>
        <dbReference type="EMBL" id="KAG4416795.1"/>
    </source>
</evidence>
<protein>
    <recommendedName>
        <fullName evidence="4">Carbohydrate esterase family 1 protein</fullName>
    </recommendedName>
</protein>
<evidence type="ECO:0000313" key="3">
    <source>
        <dbReference type="Proteomes" id="UP000664132"/>
    </source>
</evidence>
<proteinExistence type="predicted"/>
<keyword evidence="3" id="KW-1185">Reference proteome</keyword>
<dbReference type="InterPro" id="IPR000801">
    <property type="entry name" value="Esterase-like"/>
</dbReference>
<dbReference type="SUPFAM" id="SSF53474">
    <property type="entry name" value="alpha/beta-Hydrolases"/>
    <property type="match status" value="1"/>
</dbReference>
<reference evidence="2" key="1">
    <citation type="submission" date="2021-02" db="EMBL/GenBank/DDBJ databases">
        <title>Genome sequence Cadophora malorum strain M34.</title>
        <authorList>
            <person name="Stefanovic E."/>
            <person name="Vu D."/>
            <person name="Scully C."/>
            <person name="Dijksterhuis J."/>
            <person name="Roader J."/>
            <person name="Houbraken J."/>
        </authorList>
    </citation>
    <scope>NUCLEOTIDE SEQUENCE</scope>
    <source>
        <strain evidence="2">M34</strain>
    </source>
</reference>
<comment type="caution">
    <text evidence="2">The sequence shown here is derived from an EMBL/GenBank/DDBJ whole genome shotgun (WGS) entry which is preliminary data.</text>
</comment>
<dbReference type="AlphaFoldDB" id="A0A8H7TCV5"/>
<feature type="chain" id="PRO_5034569112" description="Carbohydrate esterase family 1 protein" evidence="1">
    <location>
        <begin position="17"/>
        <end position="455"/>
    </location>
</feature>
<evidence type="ECO:0008006" key="4">
    <source>
        <dbReference type="Google" id="ProtNLM"/>
    </source>
</evidence>